<evidence type="ECO:0000256" key="3">
    <source>
        <dbReference type="ARBA" id="ARBA00022664"/>
    </source>
</evidence>
<protein>
    <recommendedName>
        <fullName evidence="6">Maturase K</fullName>
    </recommendedName>
    <alternativeName>
        <fullName evidence="6">Intron maturase</fullName>
    </alternativeName>
</protein>
<dbReference type="PANTHER" id="PTHR34811">
    <property type="entry name" value="MATURASE K"/>
    <property type="match status" value="1"/>
</dbReference>
<evidence type="ECO:0000256" key="4">
    <source>
        <dbReference type="ARBA" id="ARBA00022694"/>
    </source>
</evidence>
<dbReference type="InterPro" id="IPR024942">
    <property type="entry name" value="Maturase_MatK_N"/>
</dbReference>
<keyword evidence="4 6" id="KW-0819">tRNA processing</keyword>
<dbReference type="Pfam" id="PF01824">
    <property type="entry name" value="MatK_N"/>
    <property type="match status" value="1"/>
</dbReference>
<evidence type="ECO:0000256" key="5">
    <source>
        <dbReference type="ARBA" id="ARBA00022884"/>
    </source>
</evidence>
<evidence type="ECO:0000256" key="1">
    <source>
        <dbReference type="ARBA" id="ARBA00006621"/>
    </source>
</evidence>
<dbReference type="GO" id="GO:0008033">
    <property type="term" value="P:tRNA processing"/>
    <property type="evidence" value="ECO:0007669"/>
    <property type="project" value="UniProtKB-KW"/>
</dbReference>
<dbReference type="InterPro" id="IPR024937">
    <property type="entry name" value="Domain_X"/>
</dbReference>
<dbReference type="EMBL" id="MH064513">
    <property type="protein sequence ID" value="QCW59144.1"/>
    <property type="molecule type" value="Genomic_DNA"/>
</dbReference>
<dbReference type="GO" id="GO:0003723">
    <property type="term" value="F:RNA binding"/>
    <property type="evidence" value="ECO:0007669"/>
    <property type="project" value="UniProtKB-KW"/>
</dbReference>
<evidence type="ECO:0000259" key="9">
    <source>
        <dbReference type="Pfam" id="PF01824"/>
    </source>
</evidence>
<gene>
    <name evidence="6 10" type="primary">matK</name>
</gene>
<keyword evidence="5 6" id="KW-0694">RNA-binding</keyword>
<keyword evidence="3 6" id="KW-0507">mRNA processing</keyword>
<feature type="domain" description="Maturase MatK N-terminal" evidence="9">
    <location>
        <begin position="16"/>
        <end position="320"/>
    </location>
</feature>
<dbReference type="PANTHER" id="PTHR34811:SF1">
    <property type="entry name" value="MATURASE K"/>
    <property type="match status" value="1"/>
</dbReference>
<dbReference type="GO" id="GO:0008380">
    <property type="term" value="P:RNA splicing"/>
    <property type="evidence" value="ECO:0007669"/>
    <property type="project" value="UniProtKB-UniRule"/>
</dbReference>
<name>A0A4Y5P755_9MARC</name>
<keyword evidence="2 7" id="KW-0934">Plastid</keyword>
<reference evidence="10" key="1">
    <citation type="submission" date="2018-03" db="EMBL/GenBank/DDBJ databases">
        <title>Exploring the plastid DNA sequence disparity of liverworts.</title>
        <authorList>
            <person name="Yu Y."/>
            <person name="Liu H."/>
            <person name="Yang J."/>
            <person name="Ma W."/>
            <person name="Pressel S."/>
            <person name="Wu Y."/>
            <person name="Schneider H."/>
        </authorList>
    </citation>
    <scope>NUCLEOTIDE SEQUENCE</scope>
</reference>
<evidence type="ECO:0000256" key="2">
    <source>
        <dbReference type="ARBA" id="ARBA00022640"/>
    </source>
</evidence>
<feature type="domain" description="Domain X" evidence="8">
    <location>
        <begin position="348"/>
        <end position="470"/>
    </location>
</feature>
<evidence type="ECO:0000256" key="6">
    <source>
        <dbReference type="HAMAP-Rule" id="MF_01390"/>
    </source>
</evidence>
<dbReference type="RefSeq" id="YP_009668303.1">
    <property type="nucleotide sequence ID" value="NC_043786.1"/>
</dbReference>
<evidence type="ECO:0000259" key="8">
    <source>
        <dbReference type="Pfam" id="PF01348"/>
    </source>
</evidence>
<geneLocation type="chloroplast" evidence="10"/>
<dbReference type="InterPro" id="IPR002866">
    <property type="entry name" value="Maturase_MatK"/>
</dbReference>
<comment type="subcellular location">
    <subcellularLocation>
        <location evidence="6">Plastid</location>
        <location evidence="6">Chloroplast</location>
    </subcellularLocation>
</comment>
<sequence length="495" mass="60176">MAKVYTTRELEKIENRNLWKQCFLYPILFQEDFYGIAYNRFVDDTRYRKQNIYVSTNKLNFLTLKRLIQRSRQSKHSWIGSEKFINKFQVVQEILIIVFNFILNLRSESFIGKANEWNSNQSIHSIFSFMEENFYNSTSCLDIAIPYSFHPEILIRIFRQDISDISFIHFLRLLLHQNEKRVILTPKFYFRKNQFYTLLWNFKLQKFEYSLIHIWKQIYNFQSNFFWYLINQTNSLRKFGYISEQSYFVSANKILRKNLSIHYARYQNNLVVGTDRHNTLFTKNWNLFFIIFWEKYFHLWFEPYRVSIKDLSKNHLCFLGYFFRIRDKSSLMQIQLGHNLIHTNLITKEFCIIIPIVPLIQFLAKEKFCDTTGRPVCRVSWTTLTDHEIFRRFDQIIKNIFCYYSGCVGRKGLYQLQYILRFSCAKTLACKHKSTIRTVWKKYGSNFVANSVSLEKPHSNSWHLYERKNWYLNIIQINYFAHLSHKLKNVRDYGR</sequence>
<dbReference type="GO" id="GO:0006397">
    <property type="term" value="P:mRNA processing"/>
    <property type="evidence" value="ECO:0007669"/>
    <property type="project" value="UniProtKB-KW"/>
</dbReference>
<dbReference type="HAMAP" id="MF_01390">
    <property type="entry name" value="MatK"/>
    <property type="match status" value="1"/>
</dbReference>
<dbReference type="GeneID" id="40873765"/>
<organism evidence="10">
    <name type="scientific">Scapania ciliata</name>
    <dbReference type="NCBI Taxonomy" id="1133303"/>
    <lineage>
        <taxon>Eukaryota</taxon>
        <taxon>Viridiplantae</taxon>
        <taxon>Streptophyta</taxon>
        <taxon>Embryophyta</taxon>
        <taxon>Marchantiophyta</taxon>
        <taxon>Jungermanniopsida</taxon>
        <taxon>Jungermanniidae</taxon>
        <taxon>Jungermanniales</taxon>
        <taxon>Cephaloziineae</taxon>
        <taxon>Scapaniaceae</taxon>
        <taxon>Scapania</taxon>
    </lineage>
</organism>
<accession>A0A4Y5P755</accession>
<dbReference type="Pfam" id="PF01348">
    <property type="entry name" value="Intron_maturas2"/>
    <property type="match status" value="1"/>
</dbReference>
<keyword evidence="7 10" id="KW-0150">Chloroplast</keyword>
<comment type="similarity">
    <text evidence="1 6">Belongs to the intron maturase 2 family. MatK subfamily.</text>
</comment>
<evidence type="ECO:0000313" key="10">
    <source>
        <dbReference type="EMBL" id="QCW59144.1"/>
    </source>
</evidence>
<dbReference type="GO" id="GO:0009507">
    <property type="term" value="C:chloroplast"/>
    <property type="evidence" value="ECO:0007669"/>
    <property type="project" value="UniProtKB-SubCell"/>
</dbReference>
<comment type="function">
    <text evidence="6 7">Usually encoded in the trnK tRNA gene intron. Probably assists in splicing its own and other chloroplast group II introns.</text>
</comment>
<proteinExistence type="inferred from homology"/>
<dbReference type="AlphaFoldDB" id="A0A4Y5P755"/>
<evidence type="ECO:0000256" key="7">
    <source>
        <dbReference type="RuleBase" id="RU004226"/>
    </source>
</evidence>